<dbReference type="Gene3D" id="3.90.1150.10">
    <property type="entry name" value="Aspartate Aminotransferase, domain 1"/>
    <property type="match status" value="1"/>
</dbReference>
<organism evidence="6 7">
    <name type="scientific">Parvularcula bermudensis (strain ATCC BAA-594 / HTCC2503 / KCTC 12087)</name>
    <dbReference type="NCBI Taxonomy" id="314260"/>
    <lineage>
        <taxon>Bacteria</taxon>
        <taxon>Pseudomonadati</taxon>
        <taxon>Pseudomonadota</taxon>
        <taxon>Alphaproteobacteria</taxon>
        <taxon>Parvularculales</taxon>
        <taxon>Parvularculaceae</taxon>
        <taxon>Parvularcula</taxon>
    </lineage>
</organism>
<dbReference type="SUPFAM" id="SSF53383">
    <property type="entry name" value="PLP-dependent transferases"/>
    <property type="match status" value="1"/>
</dbReference>
<evidence type="ECO:0000313" key="6">
    <source>
        <dbReference type="EMBL" id="ADM08965.1"/>
    </source>
</evidence>
<dbReference type="GO" id="GO:0016829">
    <property type="term" value="F:lyase activity"/>
    <property type="evidence" value="ECO:0007669"/>
    <property type="project" value="InterPro"/>
</dbReference>
<dbReference type="KEGG" id="pbr:PB2503_04452"/>
<evidence type="ECO:0000256" key="4">
    <source>
        <dbReference type="ARBA" id="ARBA00022898"/>
    </source>
</evidence>
<dbReference type="STRING" id="314260.PB2503_04452"/>
<reference evidence="7" key="1">
    <citation type="submission" date="2010-08" db="EMBL/GenBank/DDBJ databases">
        <title>Genome sequence of Parvularcula bermudensis HTCC2503.</title>
        <authorList>
            <person name="Kang D.-M."/>
            <person name="Oh H.-M."/>
            <person name="Cho J.-C."/>
        </authorList>
    </citation>
    <scope>NUCLEOTIDE SEQUENCE [LARGE SCALE GENOMIC DNA]</scope>
    <source>
        <strain evidence="7">ATCC BAA-594 / HTCC2503 / KCTC 12087</strain>
    </source>
</reference>
<reference evidence="6 7" key="2">
    <citation type="journal article" date="2011" name="J. Bacteriol.">
        <title>Complete genome sequence of strain HTCC2503T of Parvularcula bermudensis, the type species of the order "Parvularculales" in the class Alphaproteobacteria.</title>
        <authorList>
            <person name="Oh H.M."/>
            <person name="Kang I."/>
            <person name="Vergin K.L."/>
            <person name="Kang D."/>
            <person name="Rhee K.H."/>
            <person name="Giovannoni S.J."/>
            <person name="Cho J.C."/>
        </authorList>
    </citation>
    <scope>NUCLEOTIDE SEQUENCE [LARGE SCALE GENOMIC DNA]</scope>
    <source>
        <strain evidence="7">ATCC BAA-594 / HTCC2503 / KCTC 12087</strain>
    </source>
</reference>
<dbReference type="GO" id="GO:0006520">
    <property type="term" value="P:amino acid metabolic process"/>
    <property type="evidence" value="ECO:0007669"/>
    <property type="project" value="InterPro"/>
</dbReference>
<accession>E0TET2</accession>
<dbReference type="RefSeq" id="WP_013299939.1">
    <property type="nucleotide sequence ID" value="NC_014414.1"/>
</dbReference>
<evidence type="ECO:0000259" key="5">
    <source>
        <dbReference type="Pfam" id="PF01212"/>
    </source>
</evidence>
<dbReference type="AlphaFoldDB" id="E0TET2"/>
<feature type="domain" description="Aromatic amino acid beta-eliminating lyase/threonine aldolase" evidence="5">
    <location>
        <begin position="3"/>
        <end position="282"/>
    </location>
</feature>
<comment type="cofactor">
    <cofactor evidence="1">
        <name>pyridoxal 5'-phosphate</name>
        <dbReference type="ChEBI" id="CHEBI:597326"/>
    </cofactor>
</comment>
<dbReference type="PANTHER" id="PTHR48097:SF5">
    <property type="entry name" value="LOW SPECIFICITY L-THREONINE ALDOLASE"/>
    <property type="match status" value="1"/>
</dbReference>
<dbReference type="Proteomes" id="UP000001302">
    <property type="component" value="Chromosome"/>
</dbReference>
<dbReference type="InterPro" id="IPR015422">
    <property type="entry name" value="PyrdxlP-dep_Trfase_small"/>
</dbReference>
<keyword evidence="7" id="KW-1185">Reference proteome</keyword>
<name>E0TET2_PARBH</name>
<evidence type="ECO:0000313" key="7">
    <source>
        <dbReference type="Proteomes" id="UP000001302"/>
    </source>
</evidence>
<comment type="similarity">
    <text evidence="2">Belongs to the threonine aldolase family.</text>
</comment>
<protein>
    <submittedName>
        <fullName evidence="6">Low specificity L-threonine aldolase</fullName>
    </submittedName>
</protein>
<dbReference type="PANTHER" id="PTHR48097">
    <property type="entry name" value="L-THREONINE ALDOLASE-RELATED"/>
    <property type="match status" value="1"/>
</dbReference>
<gene>
    <name evidence="6" type="ordered locus">PB2503_04452</name>
</gene>
<dbReference type="InterPro" id="IPR015421">
    <property type="entry name" value="PyrdxlP-dep_Trfase_major"/>
</dbReference>
<dbReference type="Pfam" id="PF01212">
    <property type="entry name" value="Beta_elim_lyase"/>
    <property type="match status" value="1"/>
</dbReference>
<proteinExistence type="inferred from homology"/>
<evidence type="ECO:0000256" key="2">
    <source>
        <dbReference type="ARBA" id="ARBA00006966"/>
    </source>
</evidence>
<evidence type="ECO:0000256" key="1">
    <source>
        <dbReference type="ARBA" id="ARBA00001933"/>
    </source>
</evidence>
<keyword evidence="4" id="KW-0663">Pyridoxal phosphate</keyword>
<dbReference type="EMBL" id="CP002156">
    <property type="protein sequence ID" value="ADM08965.1"/>
    <property type="molecule type" value="Genomic_DNA"/>
</dbReference>
<dbReference type="InterPro" id="IPR001597">
    <property type="entry name" value="ArAA_b-elim_lyase/Thr_aldolase"/>
</dbReference>
<dbReference type="Gene3D" id="3.40.640.10">
    <property type="entry name" value="Type I PLP-dependent aspartate aminotransferase-like (Major domain)"/>
    <property type="match status" value="1"/>
</dbReference>
<evidence type="ECO:0000256" key="3">
    <source>
        <dbReference type="ARBA" id="ARBA00011881"/>
    </source>
</evidence>
<dbReference type="InterPro" id="IPR015424">
    <property type="entry name" value="PyrdxlP-dep_Trfase"/>
</dbReference>
<sequence>MLFTSDNWSAVHPRVMEALVKENRGPAPAGGADATSLRLKQKWKEVFGPQAEGFLVTSGTAANGLALSAVTPPWGGIFAHHASHIHLDECAGPEFFTGGAKIIPVEGEAGKITPQTLNEAYAFYGQDILNRVPPAVLSLTQGTESGTYYRADEVRALTDEAKRLGLKVHMDGSRLANVLAATGQTPLEATTALGVDILALGGTKTGGMMADAIIALTEESAGSLHRRIKRAGHQFAKQRYLAVQWLALLEGDLWCKTAAHANRMAVRLADGLRARLIDLPWPCEINEVFPLLPDDLSETLLKRGAQFYPWVLPNDPYAGKMKRFVTSFETQPAEVDRLLALIDDTRLGRA</sequence>
<dbReference type="HOGENOM" id="CLU_049619_0_0_5"/>
<dbReference type="OrthoDB" id="9774495at2"/>
<comment type="subunit">
    <text evidence="3">Homotetramer.</text>
</comment>
<dbReference type="eggNOG" id="COG2008">
    <property type="taxonomic scope" value="Bacteria"/>
</dbReference>